<dbReference type="GO" id="GO:0000209">
    <property type="term" value="P:protein polyubiquitination"/>
    <property type="evidence" value="ECO:0007669"/>
    <property type="project" value="TreeGrafter"/>
</dbReference>
<dbReference type="InterPro" id="IPR050952">
    <property type="entry name" value="TRIM-NHL_E3_ligases"/>
</dbReference>
<dbReference type="InterPro" id="IPR001258">
    <property type="entry name" value="NHL_repeat"/>
</dbReference>
<dbReference type="PROSITE" id="PS51125">
    <property type="entry name" value="NHL"/>
    <property type="match status" value="2"/>
</dbReference>
<dbReference type="AlphaFoldDB" id="A0A0S3QRS4"/>
<dbReference type="CDD" id="cd05819">
    <property type="entry name" value="NHL"/>
    <property type="match status" value="1"/>
</dbReference>
<dbReference type="GO" id="GO:0008270">
    <property type="term" value="F:zinc ion binding"/>
    <property type="evidence" value="ECO:0007669"/>
    <property type="project" value="UniProtKB-KW"/>
</dbReference>
<dbReference type="Pfam" id="PF01436">
    <property type="entry name" value="NHL"/>
    <property type="match status" value="1"/>
</dbReference>
<evidence type="ECO:0000256" key="1">
    <source>
        <dbReference type="ARBA" id="ARBA00022737"/>
    </source>
</evidence>
<dbReference type="KEGG" id="ttk:TST_0218"/>
<organism evidence="3 4">
    <name type="scientific">Thermosulfidibacter takaii (strain DSM 17441 / JCM 13301 / NBRC 103674 / ABI70S6)</name>
    <dbReference type="NCBI Taxonomy" id="1298851"/>
    <lineage>
        <taxon>Bacteria</taxon>
        <taxon>Pseudomonadati</taxon>
        <taxon>Thermosulfidibacterota</taxon>
        <taxon>Thermosulfidibacteria</taxon>
        <taxon>Thermosulfidibacterales</taxon>
        <taxon>Thermosulfidibacteraceae</taxon>
    </lineage>
</organism>
<evidence type="ECO:0008006" key="5">
    <source>
        <dbReference type="Google" id="ProtNLM"/>
    </source>
</evidence>
<name>A0A0S3QRS4_THET7</name>
<proteinExistence type="predicted"/>
<dbReference type="PANTHER" id="PTHR24104">
    <property type="entry name" value="E3 UBIQUITIN-PROTEIN LIGASE NHLRC1-RELATED"/>
    <property type="match status" value="1"/>
</dbReference>
<keyword evidence="4" id="KW-1185">Reference proteome</keyword>
<dbReference type="SUPFAM" id="SSF63829">
    <property type="entry name" value="Calcium-dependent phosphotriesterase"/>
    <property type="match status" value="1"/>
</dbReference>
<dbReference type="Proteomes" id="UP000063234">
    <property type="component" value="Chromosome"/>
</dbReference>
<dbReference type="RefSeq" id="WP_068548855.1">
    <property type="nucleotide sequence ID" value="NZ_AP013035.1"/>
</dbReference>
<dbReference type="STRING" id="1298851.TST_0218"/>
<dbReference type="OrthoDB" id="9799230at2"/>
<sequence>MRRYRRAVVGRDVTVSFSLVLFLLIFFFAGWSLSVWALEYRSFSVRPLAIIQQDDMNKRLFLPTSVFYDFKTGELYVTSGGRVVVYSPDYYPLFSFGAGYGVAGARGVYVDERGNVYVCQGPSNRNLKARITVYNAALLPVREIYFKGFQGADNFIPNRIVVGDDGRMFVAGSNYRGLVILDRTGKFLGILAPRDYIVSPDMARVAIINDVTLDSRGRIYLLSEEMGRIYVYDRDGKFLFKFGVKGGSSGKLSRPRGIAVDEKRNRVYVIDYMRHTANVYNLKGDYLGEFGGRGWGPGWFNYPSDIAVDNMGNVIVADTFNNRVQVLKVEEVTGGGASKKVKDYYPNFPALQKGKGP</sequence>
<evidence type="ECO:0000313" key="4">
    <source>
        <dbReference type="Proteomes" id="UP000063234"/>
    </source>
</evidence>
<feature type="repeat" description="NHL" evidence="2">
    <location>
        <begin position="239"/>
        <end position="283"/>
    </location>
</feature>
<dbReference type="PANTHER" id="PTHR24104:SF25">
    <property type="entry name" value="PROTEIN LIN-41"/>
    <property type="match status" value="1"/>
</dbReference>
<dbReference type="Pfam" id="PF17170">
    <property type="entry name" value="DUF5128"/>
    <property type="match status" value="1"/>
</dbReference>
<dbReference type="Gene3D" id="2.120.10.30">
    <property type="entry name" value="TolB, C-terminal domain"/>
    <property type="match status" value="3"/>
</dbReference>
<dbReference type="InterPro" id="IPR011042">
    <property type="entry name" value="6-blade_b-propeller_TolB-like"/>
</dbReference>
<protein>
    <recommendedName>
        <fullName evidence="5">NHL repeat containing protein</fullName>
    </recommendedName>
</protein>
<feature type="repeat" description="NHL" evidence="2">
    <location>
        <begin position="287"/>
        <end position="330"/>
    </location>
</feature>
<dbReference type="GO" id="GO:0043161">
    <property type="term" value="P:proteasome-mediated ubiquitin-dependent protein catabolic process"/>
    <property type="evidence" value="ECO:0007669"/>
    <property type="project" value="TreeGrafter"/>
</dbReference>
<gene>
    <name evidence="3" type="ORF">TST_0218</name>
</gene>
<keyword evidence="1" id="KW-0677">Repeat</keyword>
<reference evidence="4" key="1">
    <citation type="journal article" date="2018" name="Science">
        <title>A primordial and reversible TCA cycle in a facultatively chemolithoautotrophic thermophile.</title>
        <authorList>
            <person name="Nunoura T."/>
            <person name="Chikaraishi Y."/>
            <person name="Izaki R."/>
            <person name="Suwa T."/>
            <person name="Sato T."/>
            <person name="Harada T."/>
            <person name="Mori K."/>
            <person name="Kato Y."/>
            <person name="Miyazaki M."/>
            <person name="Shimamura S."/>
            <person name="Yanagawa K."/>
            <person name="Shuto A."/>
            <person name="Ohkouchi N."/>
            <person name="Fujita N."/>
            <person name="Takaki Y."/>
            <person name="Atomi H."/>
            <person name="Takai K."/>
        </authorList>
    </citation>
    <scope>NUCLEOTIDE SEQUENCE [LARGE SCALE GENOMIC DNA]</scope>
    <source>
        <strain evidence="4">DSM 17441 / JCM 13301 / NBRC 103674 / ABI70S6</strain>
    </source>
</reference>
<evidence type="ECO:0000313" key="3">
    <source>
        <dbReference type="EMBL" id="BAT71027.1"/>
    </source>
</evidence>
<accession>A0A0S3QRS4</accession>
<dbReference type="GO" id="GO:0061630">
    <property type="term" value="F:ubiquitin protein ligase activity"/>
    <property type="evidence" value="ECO:0007669"/>
    <property type="project" value="TreeGrafter"/>
</dbReference>
<dbReference type="EMBL" id="AP013035">
    <property type="protein sequence ID" value="BAT71027.1"/>
    <property type="molecule type" value="Genomic_DNA"/>
</dbReference>
<evidence type="ECO:0000256" key="2">
    <source>
        <dbReference type="PROSITE-ProRule" id="PRU00504"/>
    </source>
</evidence>